<evidence type="ECO:0000259" key="1">
    <source>
        <dbReference type="Pfam" id="PF12682"/>
    </source>
</evidence>
<dbReference type="PANTHER" id="PTHR39201">
    <property type="entry name" value="EXPORTED PROTEIN-RELATED"/>
    <property type="match status" value="1"/>
</dbReference>
<comment type="caution">
    <text evidence="2">The sequence shown here is derived from an EMBL/GenBank/DDBJ whole genome shotgun (WGS) entry which is preliminary data.</text>
</comment>
<accession>A0A2G9FJ67</accession>
<evidence type="ECO:0000313" key="2">
    <source>
        <dbReference type="EMBL" id="PIM93187.1"/>
    </source>
</evidence>
<gene>
    <name evidence="2" type="ORF">CI114_02010</name>
</gene>
<reference evidence="2 3" key="1">
    <citation type="submission" date="2017-08" db="EMBL/GenBank/DDBJ databases">
        <title>Analysis of Fusobacterium persistence and antibiotic response in human colorectal.</title>
        <authorList>
            <person name="Bullman S."/>
        </authorList>
    </citation>
    <scope>NUCLEOTIDE SEQUENCE [LARGE SCALE GENOMIC DNA]</scope>
    <source>
        <strain evidence="2 3">P2_CP</strain>
    </source>
</reference>
<dbReference type="Proteomes" id="UP000230719">
    <property type="component" value="Unassembled WGS sequence"/>
</dbReference>
<dbReference type="Pfam" id="PF12682">
    <property type="entry name" value="Flavodoxin_4"/>
    <property type="match status" value="1"/>
</dbReference>
<dbReference type="AlphaFoldDB" id="A0A2G9FJ67"/>
<dbReference type="InterPro" id="IPR008254">
    <property type="entry name" value="Flavodoxin/NO_synth"/>
</dbReference>
<organism evidence="2 3">
    <name type="scientific">Fusobacterium animalis</name>
    <dbReference type="NCBI Taxonomy" id="76859"/>
    <lineage>
        <taxon>Bacteria</taxon>
        <taxon>Fusobacteriati</taxon>
        <taxon>Fusobacteriota</taxon>
        <taxon>Fusobacteriia</taxon>
        <taxon>Fusobacteriales</taxon>
        <taxon>Fusobacteriaceae</taxon>
        <taxon>Fusobacterium</taxon>
    </lineage>
</organism>
<feature type="domain" description="Flavodoxin-like" evidence="1">
    <location>
        <begin position="25"/>
        <end position="166"/>
    </location>
</feature>
<evidence type="ECO:0000313" key="3">
    <source>
        <dbReference type="Proteomes" id="UP000230719"/>
    </source>
</evidence>
<dbReference type="InterPro" id="IPR029039">
    <property type="entry name" value="Flavoprotein-like_sf"/>
</dbReference>
<dbReference type="RefSeq" id="WP_158409811.1">
    <property type="nucleotide sequence ID" value="NZ_CP056023.1"/>
</dbReference>
<dbReference type="PANTHER" id="PTHR39201:SF1">
    <property type="entry name" value="FLAVODOXIN-LIKE DOMAIN-CONTAINING PROTEIN"/>
    <property type="match status" value="1"/>
</dbReference>
<dbReference type="SUPFAM" id="SSF52218">
    <property type="entry name" value="Flavoproteins"/>
    <property type="match status" value="1"/>
</dbReference>
<proteinExistence type="predicted"/>
<sequence length="178" mass="20129">MKRIYIFLTIFLLMISVTSFGADKKILIAYFSRAGENYNVGTVSKGSTEVIAEMIAKETGGDLFKIEPVNPYPLNYNDTVRIARDEKRNNARPKIKNKVKNLKDYDVVFVGYPIWHGDLPMAVYTFFDENNLSGKKIILFSTNEGSGLADTVNTIEKYTKGNVVKNVFSIRGKIQKIK</sequence>
<dbReference type="EMBL" id="NPND01000004">
    <property type="protein sequence ID" value="PIM93187.1"/>
    <property type="molecule type" value="Genomic_DNA"/>
</dbReference>
<protein>
    <submittedName>
        <fullName evidence="2">Flavodoxin</fullName>
    </submittedName>
</protein>
<dbReference type="Gene3D" id="3.40.50.360">
    <property type="match status" value="1"/>
</dbReference>
<name>A0A2G9FJ67_9FUSO</name>
<dbReference type="GO" id="GO:0010181">
    <property type="term" value="F:FMN binding"/>
    <property type="evidence" value="ECO:0007669"/>
    <property type="project" value="InterPro"/>
</dbReference>